<dbReference type="WBParaSite" id="ACRNAN_scaffold9438.g8554.t1">
    <property type="protein sequence ID" value="ACRNAN_scaffold9438.g8554.t1"/>
    <property type="gene ID" value="ACRNAN_scaffold9438.g8554"/>
</dbReference>
<proteinExistence type="predicted"/>
<evidence type="ECO:0000313" key="3">
    <source>
        <dbReference type="Proteomes" id="UP000887540"/>
    </source>
</evidence>
<protein>
    <submittedName>
        <fullName evidence="4">Uncharacterized protein</fullName>
    </submittedName>
</protein>
<feature type="compositionally biased region" description="Acidic residues" evidence="2">
    <location>
        <begin position="1"/>
        <end position="10"/>
    </location>
</feature>
<dbReference type="AlphaFoldDB" id="A0A914EQI3"/>
<reference evidence="4" key="1">
    <citation type="submission" date="2022-11" db="UniProtKB">
        <authorList>
            <consortium name="WormBaseParasite"/>
        </authorList>
    </citation>
    <scope>IDENTIFICATION</scope>
</reference>
<feature type="coiled-coil region" evidence="1">
    <location>
        <begin position="98"/>
        <end position="170"/>
    </location>
</feature>
<accession>A0A914EQI3</accession>
<name>A0A914EQI3_9BILA</name>
<sequence length="184" mass="21362">MNGESQEEIDEQLRLHRAGVKTSEYGTGSTERKVKPTSTVKKMHAHLTKWLHPVNKYHLDEKVNYLSIKLDEQVAVNVNLKSQLGNLRRQLGERDIEIGNLQRQLNVLNKENDELIIQLNDQFVEKMSDQKELHDYDKLRDQLELLCSKYKSLESTVNQLKAKNKALLNKVAKPREPTEQATLY</sequence>
<evidence type="ECO:0000256" key="2">
    <source>
        <dbReference type="SAM" id="MobiDB-lite"/>
    </source>
</evidence>
<keyword evidence="1" id="KW-0175">Coiled coil</keyword>
<dbReference type="Proteomes" id="UP000887540">
    <property type="component" value="Unplaced"/>
</dbReference>
<evidence type="ECO:0000256" key="1">
    <source>
        <dbReference type="SAM" id="Coils"/>
    </source>
</evidence>
<evidence type="ECO:0000313" key="4">
    <source>
        <dbReference type="WBParaSite" id="ACRNAN_scaffold9438.g8554.t1"/>
    </source>
</evidence>
<feature type="region of interest" description="Disordered" evidence="2">
    <location>
        <begin position="1"/>
        <end position="33"/>
    </location>
</feature>
<keyword evidence="3" id="KW-1185">Reference proteome</keyword>
<organism evidence="3 4">
    <name type="scientific">Acrobeloides nanus</name>
    <dbReference type="NCBI Taxonomy" id="290746"/>
    <lineage>
        <taxon>Eukaryota</taxon>
        <taxon>Metazoa</taxon>
        <taxon>Ecdysozoa</taxon>
        <taxon>Nematoda</taxon>
        <taxon>Chromadorea</taxon>
        <taxon>Rhabditida</taxon>
        <taxon>Tylenchina</taxon>
        <taxon>Cephalobomorpha</taxon>
        <taxon>Cephaloboidea</taxon>
        <taxon>Cephalobidae</taxon>
        <taxon>Acrobeloides</taxon>
    </lineage>
</organism>